<dbReference type="Proteomes" id="UP001596303">
    <property type="component" value="Unassembled WGS sequence"/>
</dbReference>
<evidence type="ECO:0000256" key="4">
    <source>
        <dbReference type="ARBA" id="ARBA00022759"/>
    </source>
</evidence>
<dbReference type="EMBL" id="JBHSSW010000066">
    <property type="protein sequence ID" value="MFC6200160.1"/>
    <property type="molecule type" value="Genomic_DNA"/>
</dbReference>
<evidence type="ECO:0000259" key="8">
    <source>
        <dbReference type="Pfam" id="PF10150"/>
    </source>
</evidence>
<proteinExistence type="predicted"/>
<keyword evidence="3" id="KW-0479">Metal-binding</keyword>
<dbReference type="RefSeq" id="WP_377382186.1">
    <property type="nucleotide sequence ID" value="NZ_JBHSSW010000066.1"/>
</dbReference>
<dbReference type="Pfam" id="PF10150">
    <property type="entry name" value="RNase_E_G"/>
    <property type="match status" value="1"/>
</dbReference>
<evidence type="ECO:0000256" key="1">
    <source>
        <dbReference type="ARBA" id="ARBA00001946"/>
    </source>
</evidence>
<organism evidence="9 10">
    <name type="scientific">Ponticaulis profundi</name>
    <dbReference type="NCBI Taxonomy" id="2665222"/>
    <lineage>
        <taxon>Bacteria</taxon>
        <taxon>Pseudomonadati</taxon>
        <taxon>Pseudomonadota</taxon>
        <taxon>Alphaproteobacteria</taxon>
        <taxon>Hyphomonadales</taxon>
        <taxon>Hyphomonadaceae</taxon>
        <taxon>Ponticaulis</taxon>
    </lineage>
</organism>
<dbReference type="InterPro" id="IPR004659">
    <property type="entry name" value="RNase_E/G"/>
</dbReference>
<keyword evidence="5" id="KW-0378">Hydrolase</keyword>
<feature type="domain" description="RNA-binding protein AU-1/Ribonuclease E/G" evidence="8">
    <location>
        <begin position="134"/>
        <end position="261"/>
    </location>
</feature>
<protein>
    <submittedName>
        <fullName evidence="9">Ribonuclease E/G</fullName>
    </submittedName>
</protein>
<keyword evidence="6" id="KW-0460">Magnesium</keyword>
<dbReference type="PANTHER" id="PTHR30001">
    <property type="entry name" value="RIBONUCLEASE"/>
    <property type="match status" value="1"/>
</dbReference>
<dbReference type="InterPro" id="IPR019307">
    <property type="entry name" value="RNA-bd_AU-1/RNase_E/G"/>
</dbReference>
<comment type="caution">
    <text evidence="9">The sequence shown here is derived from an EMBL/GenBank/DDBJ whole genome shotgun (WGS) entry which is preliminary data.</text>
</comment>
<keyword evidence="10" id="KW-1185">Reference proteome</keyword>
<keyword evidence="7" id="KW-0694">RNA-binding</keyword>
<dbReference type="PANTHER" id="PTHR30001:SF1">
    <property type="entry name" value="RIBONUCLEASE E_G-LIKE PROTEIN, CHLOROPLASTIC"/>
    <property type="match status" value="1"/>
</dbReference>
<keyword evidence="2" id="KW-0540">Nuclease</keyword>
<evidence type="ECO:0000256" key="7">
    <source>
        <dbReference type="ARBA" id="ARBA00022884"/>
    </source>
</evidence>
<evidence type="ECO:0000256" key="5">
    <source>
        <dbReference type="ARBA" id="ARBA00022801"/>
    </source>
</evidence>
<evidence type="ECO:0000313" key="9">
    <source>
        <dbReference type="EMBL" id="MFC6200160.1"/>
    </source>
</evidence>
<keyword evidence="4" id="KW-0255">Endonuclease</keyword>
<sequence length="351" mass="39131">MLELIKETTPVETRFLALDDQERPVSLHIFRPPSIDARVKWGEVHPCILTRIDYAQSAAFVAFASEETGYFNLQKGRKPPPEGAKLNVEIVSESWAEKSARVKPSEHPVSLLTQNDDFETWCSSLGQADVRLSERPFAEQCAIIDSALEEVLSETITVRGGGAIHLEQTRAFLSVDVDSNGRDLKKAGGSINADALDELARQIVLRRSGGLIVVDLVGAPKGQKADALRARFQSALQSSVRSGNEVLPISRLGLLEVSLRRRYRPLSDLFCAERQQDTVRERLITCFVDLTRRAHLCRTDVFEIGLGGLLYETFRALDIDVISTLSENYGSRFSVEKRSELNAETYKIITK</sequence>
<comment type="cofactor">
    <cofactor evidence="1">
        <name>Mg(2+)</name>
        <dbReference type="ChEBI" id="CHEBI:18420"/>
    </cofactor>
</comment>
<evidence type="ECO:0000256" key="2">
    <source>
        <dbReference type="ARBA" id="ARBA00022722"/>
    </source>
</evidence>
<evidence type="ECO:0000313" key="10">
    <source>
        <dbReference type="Proteomes" id="UP001596303"/>
    </source>
</evidence>
<accession>A0ABW1SEZ9</accession>
<evidence type="ECO:0000256" key="3">
    <source>
        <dbReference type="ARBA" id="ARBA00022723"/>
    </source>
</evidence>
<evidence type="ECO:0000256" key="6">
    <source>
        <dbReference type="ARBA" id="ARBA00022842"/>
    </source>
</evidence>
<reference evidence="10" key="1">
    <citation type="journal article" date="2019" name="Int. J. Syst. Evol. Microbiol.">
        <title>The Global Catalogue of Microorganisms (GCM) 10K type strain sequencing project: providing services to taxonomists for standard genome sequencing and annotation.</title>
        <authorList>
            <consortium name="The Broad Institute Genomics Platform"/>
            <consortium name="The Broad Institute Genome Sequencing Center for Infectious Disease"/>
            <person name="Wu L."/>
            <person name="Ma J."/>
        </authorList>
    </citation>
    <scope>NUCLEOTIDE SEQUENCE [LARGE SCALE GENOMIC DNA]</scope>
    <source>
        <strain evidence="10">CGMCC-1.15741</strain>
    </source>
</reference>
<name>A0ABW1SEZ9_9PROT</name>
<gene>
    <name evidence="9" type="ORF">ACFQDM_18960</name>
</gene>